<dbReference type="PIRSF" id="PIRSF018266">
    <property type="entry name" value="FecR"/>
    <property type="match status" value="1"/>
</dbReference>
<keyword evidence="1" id="KW-1133">Transmembrane helix</keyword>
<protein>
    <submittedName>
        <fullName evidence="4">FecR family protein</fullName>
    </submittedName>
</protein>
<dbReference type="GO" id="GO:0016989">
    <property type="term" value="F:sigma factor antagonist activity"/>
    <property type="evidence" value="ECO:0007669"/>
    <property type="project" value="TreeGrafter"/>
</dbReference>
<evidence type="ECO:0000256" key="1">
    <source>
        <dbReference type="SAM" id="Phobius"/>
    </source>
</evidence>
<dbReference type="RefSeq" id="WP_115401845.1">
    <property type="nucleotide sequence ID" value="NZ_QPKV01000003.1"/>
</dbReference>
<dbReference type="InterPro" id="IPR012373">
    <property type="entry name" value="Ferrdict_sens_TM"/>
</dbReference>
<evidence type="ECO:0000259" key="3">
    <source>
        <dbReference type="Pfam" id="PF16344"/>
    </source>
</evidence>
<dbReference type="OrthoDB" id="1099963at2"/>
<keyword evidence="5" id="KW-1185">Reference proteome</keyword>
<organism evidence="4 5">
    <name type="scientific">Pedobacter chinensis</name>
    <dbReference type="NCBI Taxonomy" id="2282421"/>
    <lineage>
        <taxon>Bacteria</taxon>
        <taxon>Pseudomonadati</taxon>
        <taxon>Bacteroidota</taxon>
        <taxon>Sphingobacteriia</taxon>
        <taxon>Sphingobacteriales</taxon>
        <taxon>Sphingobacteriaceae</taxon>
        <taxon>Pedobacter</taxon>
    </lineage>
</organism>
<evidence type="ECO:0000313" key="5">
    <source>
        <dbReference type="Proteomes" id="UP000253961"/>
    </source>
</evidence>
<evidence type="ECO:0000259" key="2">
    <source>
        <dbReference type="Pfam" id="PF04773"/>
    </source>
</evidence>
<keyword evidence="1" id="KW-0472">Membrane</keyword>
<gene>
    <name evidence="4" type="ORF">DU508_05445</name>
</gene>
<comment type="caution">
    <text evidence="4">The sequence shown here is derived from an EMBL/GenBank/DDBJ whole genome shotgun (WGS) entry which is preliminary data.</text>
</comment>
<dbReference type="Pfam" id="PF16344">
    <property type="entry name" value="FecR_C"/>
    <property type="match status" value="1"/>
</dbReference>
<dbReference type="InterPro" id="IPR006860">
    <property type="entry name" value="FecR"/>
</dbReference>
<proteinExistence type="predicted"/>
<dbReference type="PANTHER" id="PTHR30273:SF2">
    <property type="entry name" value="PROTEIN FECR"/>
    <property type="match status" value="1"/>
</dbReference>
<feature type="domain" description="FecR protein" evidence="2">
    <location>
        <begin position="177"/>
        <end position="272"/>
    </location>
</feature>
<accession>A0A369Q0X6</accession>
<dbReference type="InterPro" id="IPR032508">
    <property type="entry name" value="FecR_C"/>
</dbReference>
<feature type="transmembrane region" description="Helical" evidence="1">
    <location>
        <begin position="78"/>
        <end position="100"/>
    </location>
</feature>
<feature type="domain" description="Protein FecR C-terminal" evidence="3">
    <location>
        <begin position="312"/>
        <end position="381"/>
    </location>
</feature>
<dbReference type="Pfam" id="PF04773">
    <property type="entry name" value="FecR"/>
    <property type="match status" value="1"/>
</dbReference>
<dbReference type="Gene3D" id="2.60.120.1440">
    <property type="match status" value="1"/>
</dbReference>
<dbReference type="Gene3D" id="3.55.50.30">
    <property type="match status" value="1"/>
</dbReference>
<dbReference type="PANTHER" id="PTHR30273">
    <property type="entry name" value="PERIPLASMIC SIGNAL SENSOR AND SIGMA FACTOR ACTIVATOR FECR-RELATED"/>
    <property type="match status" value="1"/>
</dbReference>
<reference evidence="4 5" key="1">
    <citation type="submission" date="2018-07" db="EMBL/GenBank/DDBJ databases">
        <title>Pedobacter sp. nov., isolated from soil.</title>
        <authorList>
            <person name="Zhou L.Y."/>
            <person name="Du Z.J."/>
        </authorList>
    </citation>
    <scope>NUCLEOTIDE SEQUENCE [LARGE SCALE GENOMIC DNA]</scope>
    <source>
        <strain evidence="4 5">JDX94</strain>
    </source>
</reference>
<keyword evidence="1" id="KW-0812">Transmembrane</keyword>
<dbReference type="EMBL" id="QPKV01000003">
    <property type="protein sequence ID" value="RDC56656.1"/>
    <property type="molecule type" value="Genomic_DNA"/>
</dbReference>
<dbReference type="Proteomes" id="UP000253961">
    <property type="component" value="Unassembled WGS sequence"/>
</dbReference>
<evidence type="ECO:0000313" key="4">
    <source>
        <dbReference type="EMBL" id="RDC56656.1"/>
    </source>
</evidence>
<name>A0A369Q0X6_9SPHI</name>
<dbReference type="AlphaFoldDB" id="A0A369Q0X6"/>
<sequence length="383" mass="42617">MNADEKKIRLQELANKWLNGTLTDVEQLEFDSWFIQPSTKPLDVPADVAENKEQYRQLIFSRIRKEIGTKEPAKPHRLWPRIAIAAAVATVIVSAGIWFLKREDAVQPTETVVANDVAPGRVGATLTLASGKTIHLSDATKGELANEAGVSISKSADGRLVYEIKGSDADPDKVNILSTAKGETYQVRLPDGSIVYLNAASSLTYAASLIERGKRVVRLRGEGYFEIFKDKSHPFVVKMDEQEVEVLGTHFNINAYEDEKNIKTTLIEGSVKVNSKKVEQVIKPGQQAVTQGDKISVMEVNTENITDWKDDDFVFNGDDFKSAMRKIARWYDVEIIYADDLPKNISPGGWISRNNKISAVLKMIGATGQVHFKIEGRRILVTK</sequence>